<reference evidence="2 3" key="1">
    <citation type="journal article" date="2016" name="Genome Announc.">
        <title>Draft Whole-Genome Sequence of Trichoderma gamsii T6085, a Promising Biocontrol Agent of Fusarium Head Blight on Wheat.</title>
        <authorList>
            <person name="Baroncelli R."/>
            <person name="Zapparata A."/>
            <person name="Piaggeschi G."/>
            <person name="Sarrocco S."/>
            <person name="Vannacci G."/>
        </authorList>
    </citation>
    <scope>NUCLEOTIDE SEQUENCE [LARGE SCALE GENOMIC DNA]</scope>
    <source>
        <strain evidence="2 3">T6085</strain>
    </source>
</reference>
<feature type="compositionally biased region" description="Gly residues" evidence="1">
    <location>
        <begin position="45"/>
        <end position="55"/>
    </location>
</feature>
<feature type="compositionally biased region" description="Polar residues" evidence="1">
    <location>
        <begin position="1"/>
        <end position="11"/>
    </location>
</feature>
<dbReference type="GeneID" id="29988509"/>
<protein>
    <submittedName>
        <fullName evidence="2">Uncharacterized protein</fullName>
    </submittedName>
</protein>
<comment type="caution">
    <text evidence="2">The sequence shown here is derived from an EMBL/GenBank/DDBJ whole genome shotgun (WGS) entry which is preliminary data.</text>
</comment>
<dbReference type="EMBL" id="JPDN02000053">
    <property type="protein sequence ID" value="PON21213.1"/>
    <property type="molecule type" value="Genomic_DNA"/>
</dbReference>
<organism evidence="2 3">
    <name type="scientific">Trichoderma gamsii</name>
    <dbReference type="NCBI Taxonomy" id="398673"/>
    <lineage>
        <taxon>Eukaryota</taxon>
        <taxon>Fungi</taxon>
        <taxon>Dikarya</taxon>
        <taxon>Ascomycota</taxon>
        <taxon>Pezizomycotina</taxon>
        <taxon>Sordariomycetes</taxon>
        <taxon>Hypocreomycetidae</taxon>
        <taxon>Hypocreales</taxon>
        <taxon>Hypocreaceae</taxon>
        <taxon>Trichoderma</taxon>
    </lineage>
</organism>
<dbReference type="AlphaFoldDB" id="A0A2P4ZA78"/>
<gene>
    <name evidence="2" type="ORF">TGAM01_v209939</name>
</gene>
<name>A0A2P4ZA78_9HYPO</name>
<evidence type="ECO:0000256" key="1">
    <source>
        <dbReference type="SAM" id="MobiDB-lite"/>
    </source>
</evidence>
<accession>A0A2P4ZA78</accession>
<dbReference type="Proteomes" id="UP000054821">
    <property type="component" value="Unassembled WGS sequence"/>
</dbReference>
<proteinExistence type="predicted"/>
<feature type="region of interest" description="Disordered" evidence="1">
    <location>
        <begin position="1"/>
        <end position="55"/>
    </location>
</feature>
<evidence type="ECO:0000313" key="3">
    <source>
        <dbReference type="Proteomes" id="UP000054821"/>
    </source>
</evidence>
<dbReference type="RefSeq" id="XP_018658344.1">
    <property type="nucleotide sequence ID" value="XM_018808426.1"/>
</dbReference>
<sequence>MASPPSSQTRHSAVLATGATKCFQRGSRQRKRGPSSAPPTTDTGAGSGAGAGAVGGGAQGRYLAVRIQRRGAGLGEVPVPAGGQRWPGAGKPCPAIGPAWLAAVAAQGSGCRSHTLGRGHDSSKH</sequence>
<keyword evidence="3" id="KW-1185">Reference proteome</keyword>
<evidence type="ECO:0000313" key="2">
    <source>
        <dbReference type="EMBL" id="PON21213.1"/>
    </source>
</evidence>